<name>A0A7R9H7L3_TIMPO</name>
<evidence type="ECO:0000313" key="1">
    <source>
        <dbReference type="EMBL" id="CAD7410964.1"/>
    </source>
</evidence>
<dbReference type="PANTHER" id="PTHR11567:SF210">
    <property type="entry name" value="ACID PHOSPHATASE 5-RELATED"/>
    <property type="match status" value="1"/>
</dbReference>
<dbReference type="Gene3D" id="3.40.50.1240">
    <property type="entry name" value="Phosphoglycerate mutase-like"/>
    <property type="match status" value="1"/>
</dbReference>
<dbReference type="GO" id="GO:0016791">
    <property type="term" value="F:phosphatase activity"/>
    <property type="evidence" value="ECO:0007669"/>
    <property type="project" value="TreeGrafter"/>
</dbReference>
<dbReference type="PANTHER" id="PTHR11567">
    <property type="entry name" value="ACID PHOSPHATASE-RELATED"/>
    <property type="match status" value="1"/>
</dbReference>
<accession>A0A7R9H7L3</accession>
<reference evidence="1" key="1">
    <citation type="submission" date="2020-11" db="EMBL/GenBank/DDBJ databases">
        <authorList>
            <person name="Tran Van P."/>
        </authorList>
    </citation>
    <scope>NUCLEOTIDE SEQUENCE</scope>
</reference>
<organism evidence="1">
    <name type="scientific">Timema poppense</name>
    <name type="common">Walking stick</name>
    <dbReference type="NCBI Taxonomy" id="170557"/>
    <lineage>
        <taxon>Eukaryota</taxon>
        <taxon>Metazoa</taxon>
        <taxon>Ecdysozoa</taxon>
        <taxon>Arthropoda</taxon>
        <taxon>Hexapoda</taxon>
        <taxon>Insecta</taxon>
        <taxon>Pterygota</taxon>
        <taxon>Neoptera</taxon>
        <taxon>Polyneoptera</taxon>
        <taxon>Phasmatodea</taxon>
        <taxon>Timematodea</taxon>
        <taxon>Timematoidea</taxon>
        <taxon>Timematidae</taxon>
        <taxon>Timema</taxon>
    </lineage>
</organism>
<protein>
    <recommendedName>
        <fullName evidence="2">Acid phosphatase</fullName>
    </recommendedName>
</protein>
<dbReference type="SUPFAM" id="SSF53254">
    <property type="entry name" value="Phosphoglycerate mutase-like"/>
    <property type="match status" value="1"/>
</dbReference>
<proteinExistence type="predicted"/>
<evidence type="ECO:0008006" key="2">
    <source>
        <dbReference type="Google" id="ProtNLM"/>
    </source>
</evidence>
<gene>
    <name evidence="1" type="ORF">TPSB3V08_LOCUS7625</name>
</gene>
<dbReference type="AlphaFoldDB" id="A0A7R9H7L3"/>
<dbReference type="InterPro" id="IPR050645">
    <property type="entry name" value="Histidine_acid_phosphatase"/>
</dbReference>
<dbReference type="InterPro" id="IPR029033">
    <property type="entry name" value="His_PPase_superfam"/>
</dbReference>
<dbReference type="EMBL" id="OD005076">
    <property type="protein sequence ID" value="CAD7410964.1"/>
    <property type="molecule type" value="Genomic_DNA"/>
</dbReference>
<sequence length="231" mass="26620">MIPNRGKCRKLEVLISQLPGVMKFRSFHERHPNLYNFLSNKTGLNITHMEEAARFQIFFSILNNFGYPLPEWAHQVFPEPLTLVRAYALSLPTFYTDMQRLKTGPLLRDLVMHIQSYLAGNESRFLYLYSGHDVDLTGLMRALGYTAPLVPNSCDAVILELVKDLVGDYYVRGFYRQFDSSELHAMSIHGCDYLCPLKDFFRLISSYTSSVPHNTFFRLILSYSLSSTIHS</sequence>